<name>A0AC35UCC8_9BILA</name>
<evidence type="ECO:0000313" key="1">
    <source>
        <dbReference type="Proteomes" id="UP000095286"/>
    </source>
</evidence>
<dbReference type="WBParaSite" id="RSKR_0000959275.1">
    <property type="protein sequence ID" value="RSKR_0000959275.1"/>
    <property type="gene ID" value="RSKR_0000959275"/>
</dbReference>
<organism evidence="1 2">
    <name type="scientific">Rhabditophanes sp. KR3021</name>
    <dbReference type="NCBI Taxonomy" id="114890"/>
    <lineage>
        <taxon>Eukaryota</taxon>
        <taxon>Metazoa</taxon>
        <taxon>Ecdysozoa</taxon>
        <taxon>Nematoda</taxon>
        <taxon>Chromadorea</taxon>
        <taxon>Rhabditida</taxon>
        <taxon>Tylenchina</taxon>
        <taxon>Panagrolaimomorpha</taxon>
        <taxon>Strongyloidoidea</taxon>
        <taxon>Alloionematidae</taxon>
        <taxon>Rhabditophanes</taxon>
    </lineage>
</organism>
<sequence length="85" mass="9616">MSGEKITITLDSLRDPNTLDLLKTRKRLSSFRHWPYDGESYTSLTLALNGFMMASNESCGLSAICICCQKDLQWDSTDDVPSEHR</sequence>
<protein>
    <submittedName>
        <fullName evidence="2">Uncharacterized protein</fullName>
    </submittedName>
</protein>
<dbReference type="Proteomes" id="UP000095286">
    <property type="component" value="Unplaced"/>
</dbReference>
<accession>A0AC35UCC8</accession>
<evidence type="ECO:0000313" key="2">
    <source>
        <dbReference type="WBParaSite" id="RSKR_0000959275.1"/>
    </source>
</evidence>
<reference evidence="2" key="1">
    <citation type="submission" date="2016-11" db="UniProtKB">
        <authorList>
            <consortium name="WormBaseParasite"/>
        </authorList>
    </citation>
    <scope>IDENTIFICATION</scope>
    <source>
        <strain evidence="2">KR3021</strain>
    </source>
</reference>
<proteinExistence type="predicted"/>